<protein>
    <submittedName>
        <fullName evidence="2">Uncharacterized protein</fullName>
    </submittedName>
</protein>
<evidence type="ECO:0000256" key="1">
    <source>
        <dbReference type="SAM" id="MobiDB-lite"/>
    </source>
</evidence>
<feature type="region of interest" description="Disordered" evidence="1">
    <location>
        <begin position="1"/>
        <end position="39"/>
    </location>
</feature>
<accession>A0A8K0H9P1</accession>
<sequence>MPVVEPVAVHTATSRRESSSASYTRRQSHRGSIPSTSGGSIMACHVFQKRSPRARGGSGMLNRLVEAIERLVARMFSDNNLGNNGHCGELSDGEAATFGESLGKNYHVYGCGNPATWGIRGYLRLDAYARLGICIDEEGGKTPRWLQFATKLAREHISLGCGLSVATRVISWGYCRWEVEFTIDLVPRTYFKVSNSSGELKELKEAILRFVR</sequence>
<dbReference type="EMBL" id="VOIH02000004">
    <property type="protein sequence ID" value="KAF3448143.1"/>
    <property type="molecule type" value="Genomic_DNA"/>
</dbReference>
<evidence type="ECO:0000313" key="3">
    <source>
        <dbReference type="Proteomes" id="UP000796880"/>
    </source>
</evidence>
<name>A0A8K0H9P1_9ROSA</name>
<gene>
    <name evidence="2" type="ORF">FNV43_RR08854</name>
</gene>
<comment type="caution">
    <text evidence="2">The sequence shown here is derived from an EMBL/GenBank/DDBJ whole genome shotgun (WGS) entry which is preliminary data.</text>
</comment>
<reference evidence="2" key="1">
    <citation type="submission" date="2020-03" db="EMBL/GenBank/DDBJ databases">
        <title>A high-quality chromosome-level genome assembly of a woody plant with both climbing and erect habits, Rhamnella rubrinervis.</title>
        <authorList>
            <person name="Lu Z."/>
            <person name="Yang Y."/>
            <person name="Zhu X."/>
            <person name="Sun Y."/>
        </authorList>
    </citation>
    <scope>NUCLEOTIDE SEQUENCE</scope>
    <source>
        <strain evidence="2">BYM</strain>
        <tissue evidence="2">Leaf</tissue>
    </source>
</reference>
<proteinExistence type="predicted"/>
<dbReference type="Proteomes" id="UP000796880">
    <property type="component" value="Unassembled WGS sequence"/>
</dbReference>
<evidence type="ECO:0000313" key="2">
    <source>
        <dbReference type="EMBL" id="KAF3448143.1"/>
    </source>
</evidence>
<keyword evidence="3" id="KW-1185">Reference proteome</keyword>
<organism evidence="2 3">
    <name type="scientific">Rhamnella rubrinervis</name>
    <dbReference type="NCBI Taxonomy" id="2594499"/>
    <lineage>
        <taxon>Eukaryota</taxon>
        <taxon>Viridiplantae</taxon>
        <taxon>Streptophyta</taxon>
        <taxon>Embryophyta</taxon>
        <taxon>Tracheophyta</taxon>
        <taxon>Spermatophyta</taxon>
        <taxon>Magnoliopsida</taxon>
        <taxon>eudicotyledons</taxon>
        <taxon>Gunneridae</taxon>
        <taxon>Pentapetalae</taxon>
        <taxon>rosids</taxon>
        <taxon>fabids</taxon>
        <taxon>Rosales</taxon>
        <taxon>Rhamnaceae</taxon>
        <taxon>rhamnoid group</taxon>
        <taxon>Rhamneae</taxon>
        <taxon>Rhamnella</taxon>
    </lineage>
</organism>
<dbReference type="AlphaFoldDB" id="A0A8K0H9P1"/>